<evidence type="ECO:0000313" key="2">
    <source>
        <dbReference type="Proteomes" id="UP000000305"/>
    </source>
</evidence>
<dbReference type="EMBL" id="GL732532">
    <property type="protein sequence ID" value="EFX85511.1"/>
    <property type="molecule type" value="Genomic_DNA"/>
</dbReference>
<dbReference type="InterPro" id="IPR032675">
    <property type="entry name" value="LRR_dom_sf"/>
</dbReference>
<reference evidence="1 2" key="1">
    <citation type="journal article" date="2011" name="Science">
        <title>The ecoresponsive genome of Daphnia pulex.</title>
        <authorList>
            <person name="Colbourne J.K."/>
            <person name="Pfrender M.E."/>
            <person name="Gilbert D."/>
            <person name="Thomas W.K."/>
            <person name="Tucker A."/>
            <person name="Oakley T.H."/>
            <person name="Tokishita S."/>
            <person name="Aerts A."/>
            <person name="Arnold G.J."/>
            <person name="Basu M.K."/>
            <person name="Bauer D.J."/>
            <person name="Caceres C.E."/>
            <person name="Carmel L."/>
            <person name="Casola C."/>
            <person name="Choi J.H."/>
            <person name="Detter J.C."/>
            <person name="Dong Q."/>
            <person name="Dusheyko S."/>
            <person name="Eads B.D."/>
            <person name="Frohlich T."/>
            <person name="Geiler-Samerotte K.A."/>
            <person name="Gerlach D."/>
            <person name="Hatcher P."/>
            <person name="Jogdeo S."/>
            <person name="Krijgsveld J."/>
            <person name="Kriventseva E.V."/>
            <person name="Kultz D."/>
            <person name="Laforsch C."/>
            <person name="Lindquist E."/>
            <person name="Lopez J."/>
            <person name="Manak J.R."/>
            <person name="Muller J."/>
            <person name="Pangilinan J."/>
            <person name="Patwardhan R.P."/>
            <person name="Pitluck S."/>
            <person name="Pritham E.J."/>
            <person name="Rechtsteiner A."/>
            <person name="Rho M."/>
            <person name="Rogozin I.B."/>
            <person name="Sakarya O."/>
            <person name="Salamov A."/>
            <person name="Schaack S."/>
            <person name="Shapiro H."/>
            <person name="Shiga Y."/>
            <person name="Skalitzky C."/>
            <person name="Smith Z."/>
            <person name="Souvorov A."/>
            <person name="Sung W."/>
            <person name="Tang Z."/>
            <person name="Tsuchiya D."/>
            <person name="Tu H."/>
            <person name="Vos H."/>
            <person name="Wang M."/>
            <person name="Wolf Y.I."/>
            <person name="Yamagata H."/>
            <person name="Yamada T."/>
            <person name="Ye Y."/>
            <person name="Shaw J.R."/>
            <person name="Andrews J."/>
            <person name="Crease T.J."/>
            <person name="Tang H."/>
            <person name="Lucas S.M."/>
            <person name="Robertson H.M."/>
            <person name="Bork P."/>
            <person name="Koonin E.V."/>
            <person name="Zdobnov E.M."/>
            <person name="Grigoriev I.V."/>
            <person name="Lynch M."/>
            <person name="Boore J.L."/>
        </authorList>
    </citation>
    <scope>NUCLEOTIDE SEQUENCE [LARGE SCALE GENOMIC DNA]</scope>
</reference>
<dbReference type="PANTHER" id="PTHR13318">
    <property type="entry name" value="PARTNER OF PAIRED, ISOFORM B-RELATED"/>
    <property type="match status" value="1"/>
</dbReference>
<dbReference type="Proteomes" id="UP000000305">
    <property type="component" value="Unassembled WGS sequence"/>
</dbReference>
<dbReference type="SMART" id="SM00367">
    <property type="entry name" value="LRR_CC"/>
    <property type="match status" value="2"/>
</dbReference>
<dbReference type="HOGENOM" id="CLU_493692_0_0_1"/>
<dbReference type="OrthoDB" id="16120at2759"/>
<evidence type="ECO:0000313" key="1">
    <source>
        <dbReference type="EMBL" id="EFX85511.1"/>
    </source>
</evidence>
<accession>E9G4S1</accession>
<dbReference type="InParanoid" id="E9G4S1"/>
<keyword evidence="2" id="KW-1185">Reference proteome</keyword>
<dbReference type="GO" id="GO:0005737">
    <property type="term" value="C:cytoplasm"/>
    <property type="evidence" value="ECO:0000318"/>
    <property type="project" value="GO_Central"/>
</dbReference>
<organism evidence="1 2">
    <name type="scientific">Daphnia pulex</name>
    <name type="common">Water flea</name>
    <dbReference type="NCBI Taxonomy" id="6669"/>
    <lineage>
        <taxon>Eukaryota</taxon>
        <taxon>Metazoa</taxon>
        <taxon>Ecdysozoa</taxon>
        <taxon>Arthropoda</taxon>
        <taxon>Crustacea</taxon>
        <taxon>Branchiopoda</taxon>
        <taxon>Diplostraca</taxon>
        <taxon>Cladocera</taxon>
        <taxon>Anomopoda</taxon>
        <taxon>Daphniidae</taxon>
        <taxon>Daphnia</taxon>
    </lineage>
</organism>
<name>E9G4S1_DAPPU</name>
<gene>
    <name evidence="1" type="ORF">DAPPUDRAFT_237916</name>
</gene>
<dbReference type="AlphaFoldDB" id="E9G4S1"/>
<dbReference type="InterPro" id="IPR006553">
    <property type="entry name" value="Leu-rich_rpt_Cys-con_subtyp"/>
</dbReference>
<dbReference type="PhylomeDB" id="E9G4S1"/>
<dbReference type="STRING" id="6669.E9G4S1"/>
<sequence length="552" mass="62241">MVTMGMETPCCVISSPDMPKRKSPQTLVSECLKTVSCSIEWFALHHYPQFDCLTSDLTGQIFNRLKTIPGLSASHFQLVLTDHLNEIDLSNPYQHDSWDYYMDIALGIICRRKPNLLRINLSNVLRIPDIFWTDIVPSLDYLRVISLRSTDCADQQVLTLFKHCRSLRELDLSLCERVTNWSVSNLCQESAVGIKLQLLDVMQTQVDERGIRSVVQRCTGLSSLKWRNTINALGQIYRDLASGTSTSHIITTPPSYSLHQLISDSSYRLYSLQGAVQLCRQAVQVIIDGPSLLLAEELQALEHLHCLRELRVVLGSHTRSELLLDFREGFDSILTKHGSTLQHLSIGRIRHVDLERIAHSCHQLTSLSLELNHSYRETTTDTRTAIQSLSKLNVSVRDRKSNEDSHHDVPASCLAALTASPSIRHIKITASQNMSDAILSESLVGHDLESLELESCSNISMRSLWSVIHHSKRLSNLKVYRCQLVVDSEIAELHRGTTGEATQQLLDTHPCCQCSAFFNHSMSGRSWIGYGIFFVQLMFFTLHHQTSAALPL</sequence>
<protein>
    <submittedName>
        <fullName evidence="1">Uncharacterized protein</fullName>
    </submittedName>
</protein>
<dbReference type="Gene3D" id="3.80.10.10">
    <property type="entry name" value="Ribonuclease Inhibitor"/>
    <property type="match status" value="1"/>
</dbReference>
<dbReference type="SUPFAM" id="SSF52047">
    <property type="entry name" value="RNI-like"/>
    <property type="match status" value="1"/>
</dbReference>
<dbReference type="KEGG" id="dpx:DAPPUDRAFT_237916"/>
<proteinExistence type="predicted"/>